<dbReference type="Proteomes" id="UP000193144">
    <property type="component" value="Unassembled WGS sequence"/>
</dbReference>
<dbReference type="EMBL" id="MCFA01000015">
    <property type="protein sequence ID" value="ORY17003.1"/>
    <property type="molecule type" value="Genomic_DNA"/>
</dbReference>
<dbReference type="InterPro" id="IPR013149">
    <property type="entry name" value="ADH-like_C"/>
</dbReference>
<dbReference type="InterPro" id="IPR011032">
    <property type="entry name" value="GroES-like_sf"/>
</dbReference>
<dbReference type="InterPro" id="IPR047122">
    <property type="entry name" value="Trans-enoyl_RdTase-like"/>
</dbReference>
<keyword evidence="4" id="KW-1133">Transmembrane helix</keyword>
<organism evidence="6 7">
    <name type="scientific">Clohesyomyces aquaticus</name>
    <dbReference type="NCBI Taxonomy" id="1231657"/>
    <lineage>
        <taxon>Eukaryota</taxon>
        <taxon>Fungi</taxon>
        <taxon>Dikarya</taxon>
        <taxon>Ascomycota</taxon>
        <taxon>Pezizomycotina</taxon>
        <taxon>Dothideomycetes</taxon>
        <taxon>Pleosporomycetidae</taxon>
        <taxon>Pleosporales</taxon>
        <taxon>Lindgomycetaceae</taxon>
        <taxon>Clohesyomyces</taxon>
    </lineage>
</organism>
<dbReference type="STRING" id="1231657.A0A1Y2A3A2"/>
<gene>
    <name evidence="6" type="ORF">BCR34DRAFT_506596</name>
</gene>
<feature type="transmembrane region" description="Helical" evidence="4">
    <location>
        <begin position="274"/>
        <end position="292"/>
    </location>
</feature>
<evidence type="ECO:0000256" key="3">
    <source>
        <dbReference type="ARBA" id="ARBA00023002"/>
    </source>
</evidence>
<dbReference type="GO" id="GO:0016651">
    <property type="term" value="F:oxidoreductase activity, acting on NAD(P)H"/>
    <property type="evidence" value="ECO:0007669"/>
    <property type="project" value="InterPro"/>
</dbReference>
<comment type="subunit">
    <text evidence="2">Monomer.</text>
</comment>
<evidence type="ECO:0000313" key="6">
    <source>
        <dbReference type="EMBL" id="ORY17003.1"/>
    </source>
</evidence>
<keyword evidence="3" id="KW-0560">Oxidoreductase</keyword>
<protein>
    <submittedName>
        <fullName evidence="6">Putative quinone oxidoreductase</fullName>
    </submittedName>
</protein>
<evidence type="ECO:0000256" key="1">
    <source>
        <dbReference type="ARBA" id="ARBA00008072"/>
    </source>
</evidence>
<comment type="caution">
    <text evidence="6">The sequence shown here is derived from an EMBL/GenBank/DDBJ whole genome shotgun (WGS) entry which is preliminary data.</text>
</comment>
<dbReference type="InterPro" id="IPR020843">
    <property type="entry name" value="ER"/>
</dbReference>
<dbReference type="SUPFAM" id="SSF51735">
    <property type="entry name" value="NAD(P)-binding Rossmann-fold domains"/>
    <property type="match status" value="1"/>
</dbReference>
<dbReference type="OrthoDB" id="10257049at2759"/>
<dbReference type="SMART" id="SM00829">
    <property type="entry name" value="PKS_ER"/>
    <property type="match status" value="1"/>
</dbReference>
<keyword evidence="4" id="KW-0812">Transmembrane</keyword>
<dbReference type="SUPFAM" id="SSF50129">
    <property type="entry name" value="GroES-like"/>
    <property type="match status" value="1"/>
</dbReference>
<dbReference type="PANTHER" id="PTHR45348:SF2">
    <property type="entry name" value="ZINC-TYPE ALCOHOL DEHYDROGENASE-LIKE PROTEIN C2E1P3.01"/>
    <property type="match status" value="1"/>
</dbReference>
<comment type="similarity">
    <text evidence="1">Belongs to the zinc-containing alcohol dehydrogenase family.</text>
</comment>
<evidence type="ECO:0000256" key="2">
    <source>
        <dbReference type="ARBA" id="ARBA00011245"/>
    </source>
</evidence>
<reference evidence="6 7" key="1">
    <citation type="submission" date="2016-07" db="EMBL/GenBank/DDBJ databases">
        <title>Pervasive Adenine N6-methylation of Active Genes in Fungi.</title>
        <authorList>
            <consortium name="DOE Joint Genome Institute"/>
            <person name="Mondo S.J."/>
            <person name="Dannebaum R.O."/>
            <person name="Kuo R.C."/>
            <person name="Labutti K."/>
            <person name="Haridas S."/>
            <person name="Kuo A."/>
            <person name="Salamov A."/>
            <person name="Ahrendt S.R."/>
            <person name="Lipzen A."/>
            <person name="Sullivan W."/>
            <person name="Andreopoulos W.B."/>
            <person name="Clum A."/>
            <person name="Lindquist E."/>
            <person name="Daum C."/>
            <person name="Ramamoorthy G.K."/>
            <person name="Gryganskyi A."/>
            <person name="Culley D."/>
            <person name="Magnuson J.K."/>
            <person name="James T.Y."/>
            <person name="O'Malley M.A."/>
            <person name="Stajich J.E."/>
            <person name="Spatafora J.W."/>
            <person name="Visel A."/>
            <person name="Grigoriev I.V."/>
        </authorList>
    </citation>
    <scope>NUCLEOTIDE SEQUENCE [LARGE SCALE GENOMIC DNA]</scope>
    <source>
        <strain evidence="6 7">CBS 115471</strain>
    </source>
</reference>
<keyword evidence="4" id="KW-0472">Membrane</keyword>
<dbReference type="Pfam" id="PF00107">
    <property type="entry name" value="ADH_zinc_N"/>
    <property type="match status" value="1"/>
</dbReference>
<name>A0A1Y2A3A2_9PLEO</name>
<dbReference type="CDD" id="cd08249">
    <property type="entry name" value="enoyl_reductase_like"/>
    <property type="match status" value="1"/>
</dbReference>
<dbReference type="AlphaFoldDB" id="A0A1Y2A3A2"/>
<dbReference type="Gene3D" id="3.40.50.720">
    <property type="entry name" value="NAD(P)-binding Rossmann-like Domain"/>
    <property type="match status" value="1"/>
</dbReference>
<keyword evidence="7" id="KW-1185">Reference proteome</keyword>
<dbReference type="Gene3D" id="3.90.180.10">
    <property type="entry name" value="Medium-chain alcohol dehydrogenases, catalytic domain"/>
    <property type="match status" value="1"/>
</dbReference>
<evidence type="ECO:0000259" key="5">
    <source>
        <dbReference type="SMART" id="SM00829"/>
    </source>
</evidence>
<proteinExistence type="inferred from homology"/>
<evidence type="ECO:0000313" key="7">
    <source>
        <dbReference type="Proteomes" id="UP000193144"/>
    </source>
</evidence>
<dbReference type="InterPro" id="IPR013154">
    <property type="entry name" value="ADH-like_N"/>
</dbReference>
<sequence length="368" mass="38366">MTPSNNAAFLTAKATPLKIQSAPYTPPGENEIVVKNAAVAINPYDYIVQEAPGLVVSWAKMPIVLGTDIAGQVVEIGKGVKRFKVGDRVVAYSAAMTKKANRSCEGGFQEYTVVRTNLASIIPQSMPYESAAVLPLGLGTAAGALFQKDLLALPLPTTSPTPTGKAVLVWGGSTSLGCNAIQLARAAGCEVITTASPKNHAYLKELGAAEVFDYKSPTVVKDIISAFKTRDCAGALAIGRGSSKACIDIIAGCKGNKCVVQATLDFPDFPKGALAFPGFLVGMVGAIGSVYIQTKLKGVTAKFVNGGDLIATEVGKAIYEDYLPAALEQNAFIPSPKPHVVGHGLEHLQEAMNMSKKGVSATKLVVTL</sequence>
<feature type="domain" description="Enoyl reductase (ER)" evidence="5">
    <location>
        <begin position="14"/>
        <end position="359"/>
    </location>
</feature>
<dbReference type="PANTHER" id="PTHR45348">
    <property type="entry name" value="HYPOTHETICAL OXIDOREDUCTASE (EUROFUNG)"/>
    <property type="match status" value="1"/>
</dbReference>
<evidence type="ECO:0000256" key="4">
    <source>
        <dbReference type="SAM" id="Phobius"/>
    </source>
</evidence>
<accession>A0A1Y2A3A2</accession>
<dbReference type="Pfam" id="PF08240">
    <property type="entry name" value="ADH_N"/>
    <property type="match status" value="1"/>
</dbReference>
<dbReference type="InterPro" id="IPR036291">
    <property type="entry name" value="NAD(P)-bd_dom_sf"/>
</dbReference>